<protein>
    <submittedName>
        <fullName evidence="2">Uncharacterized protein</fullName>
    </submittedName>
</protein>
<reference evidence="2 3" key="1">
    <citation type="submission" date="2023-07" db="EMBL/GenBank/DDBJ databases">
        <title>Genomic Encyclopedia of Type Strains, Phase IV (KMG-IV): sequencing the most valuable type-strain genomes for metagenomic binning, comparative biology and taxonomic classification.</title>
        <authorList>
            <person name="Goeker M."/>
        </authorList>
    </citation>
    <scope>NUCLEOTIDE SEQUENCE [LARGE SCALE GENOMIC DNA]</scope>
    <source>
        <strain evidence="2 3">DSM 19562</strain>
    </source>
</reference>
<evidence type="ECO:0000313" key="3">
    <source>
        <dbReference type="Proteomes" id="UP001236369"/>
    </source>
</evidence>
<feature type="region of interest" description="Disordered" evidence="1">
    <location>
        <begin position="120"/>
        <end position="141"/>
    </location>
</feature>
<sequence>MASVFAPSAAMGRPGGPDIARIEGRCIASPPGIGQRLVSDDFWLGLGGSREAAHDPRRPTRLLCDLGFLLFDQLTGRLIAIKPAEDLHRNAPVGCPTPILEDDIEQDRAPFLRGRFRTLGHAGADKPPARRALGRSARRAV</sequence>
<organism evidence="2 3">
    <name type="scientific">Methylobacterium persicinum</name>
    <dbReference type="NCBI Taxonomy" id="374426"/>
    <lineage>
        <taxon>Bacteria</taxon>
        <taxon>Pseudomonadati</taxon>
        <taxon>Pseudomonadota</taxon>
        <taxon>Alphaproteobacteria</taxon>
        <taxon>Hyphomicrobiales</taxon>
        <taxon>Methylobacteriaceae</taxon>
        <taxon>Methylobacterium</taxon>
    </lineage>
</organism>
<name>A0ABU0HRZ5_9HYPH</name>
<dbReference type="EMBL" id="JAUSVV010000010">
    <property type="protein sequence ID" value="MDQ0444254.1"/>
    <property type="molecule type" value="Genomic_DNA"/>
</dbReference>
<accession>A0ABU0HRZ5</accession>
<feature type="compositionally biased region" description="Basic residues" evidence="1">
    <location>
        <begin position="132"/>
        <end position="141"/>
    </location>
</feature>
<dbReference type="Proteomes" id="UP001236369">
    <property type="component" value="Unassembled WGS sequence"/>
</dbReference>
<keyword evidence="3" id="KW-1185">Reference proteome</keyword>
<proteinExistence type="predicted"/>
<comment type="caution">
    <text evidence="2">The sequence shown here is derived from an EMBL/GenBank/DDBJ whole genome shotgun (WGS) entry which is preliminary data.</text>
</comment>
<gene>
    <name evidence="2" type="ORF">QO016_003764</name>
</gene>
<evidence type="ECO:0000256" key="1">
    <source>
        <dbReference type="SAM" id="MobiDB-lite"/>
    </source>
</evidence>
<evidence type="ECO:0000313" key="2">
    <source>
        <dbReference type="EMBL" id="MDQ0444254.1"/>
    </source>
</evidence>